<dbReference type="CDD" id="cd05466">
    <property type="entry name" value="PBP2_LTTR_substrate"/>
    <property type="match status" value="1"/>
</dbReference>
<keyword evidence="2" id="KW-0805">Transcription regulation</keyword>
<dbReference type="SUPFAM" id="SSF53850">
    <property type="entry name" value="Periplasmic binding protein-like II"/>
    <property type="match status" value="1"/>
</dbReference>
<evidence type="ECO:0000256" key="4">
    <source>
        <dbReference type="ARBA" id="ARBA00023163"/>
    </source>
</evidence>
<dbReference type="PRINTS" id="PR00039">
    <property type="entry name" value="HTHLYSR"/>
</dbReference>
<keyword evidence="4" id="KW-0804">Transcription</keyword>
<dbReference type="Gene3D" id="3.40.190.10">
    <property type="entry name" value="Periplasmic binding protein-like II"/>
    <property type="match status" value="2"/>
</dbReference>
<dbReference type="PANTHER" id="PTHR30346:SF28">
    <property type="entry name" value="HTH-TYPE TRANSCRIPTIONAL REGULATOR CYNR"/>
    <property type="match status" value="1"/>
</dbReference>
<dbReference type="InterPro" id="IPR000847">
    <property type="entry name" value="LysR_HTH_N"/>
</dbReference>
<accession>A0A0C6F9A1</accession>
<proteinExistence type="inferred from homology"/>
<dbReference type="PANTHER" id="PTHR30346">
    <property type="entry name" value="TRANSCRIPTIONAL DUAL REGULATOR HCAR-RELATED"/>
    <property type="match status" value="1"/>
</dbReference>
<feature type="region of interest" description="Disordered" evidence="5">
    <location>
        <begin position="301"/>
        <end position="334"/>
    </location>
</feature>
<evidence type="ECO:0000256" key="2">
    <source>
        <dbReference type="ARBA" id="ARBA00023015"/>
    </source>
</evidence>
<dbReference type="GO" id="GO:0003700">
    <property type="term" value="F:DNA-binding transcription factor activity"/>
    <property type="evidence" value="ECO:0007669"/>
    <property type="project" value="InterPro"/>
</dbReference>
<dbReference type="GO" id="GO:0032993">
    <property type="term" value="C:protein-DNA complex"/>
    <property type="evidence" value="ECO:0007669"/>
    <property type="project" value="TreeGrafter"/>
</dbReference>
<dbReference type="Gene3D" id="1.10.10.10">
    <property type="entry name" value="Winged helix-like DNA-binding domain superfamily/Winged helix DNA-binding domain"/>
    <property type="match status" value="1"/>
</dbReference>
<dbReference type="AlphaFoldDB" id="A0A0C6F9A1"/>
<evidence type="ECO:0000256" key="5">
    <source>
        <dbReference type="SAM" id="MobiDB-lite"/>
    </source>
</evidence>
<dbReference type="SUPFAM" id="SSF46785">
    <property type="entry name" value="Winged helix' DNA-binding domain"/>
    <property type="match status" value="1"/>
</dbReference>
<feature type="compositionally biased region" description="Polar residues" evidence="5">
    <location>
        <begin position="325"/>
        <end position="334"/>
    </location>
</feature>
<dbReference type="Proteomes" id="UP000061432">
    <property type="component" value="Chromosome"/>
</dbReference>
<dbReference type="PATRIC" id="fig|270351.10.peg.1633"/>
<evidence type="ECO:0000259" key="6">
    <source>
        <dbReference type="PROSITE" id="PS50931"/>
    </source>
</evidence>
<evidence type="ECO:0000256" key="3">
    <source>
        <dbReference type="ARBA" id="ARBA00023125"/>
    </source>
</evidence>
<dbReference type="InterPro" id="IPR036390">
    <property type="entry name" value="WH_DNA-bd_sf"/>
</dbReference>
<dbReference type="Pfam" id="PF03466">
    <property type="entry name" value="LysR_substrate"/>
    <property type="match status" value="1"/>
</dbReference>
<dbReference type="RefSeq" id="WP_063920017.1">
    <property type="nucleotide sequence ID" value="NZ_AP014704.1"/>
</dbReference>
<protein>
    <submittedName>
        <fullName evidence="7">Transcriptional regulator, LysR family</fullName>
    </submittedName>
</protein>
<sequence length="334" mass="37052">MEMHQIRYFLALCEEHNFTRAAQACHVTQPSLTRAIHFLEQELGGALFHRERTGTQLSELGRTVRPYLEDVYAKAQAAQAEARAFGRQRRTRLTLGVMCTIQPDALIGLIGGLRARHPDLELDIVDASASALEERLLAGGLEVALYCLPGREPDARLHHLALFREPMVIAVAPAHPLAALDAIRPRDLNGQHYVHRLNCEFRGTVGPVWEAQGCTDCETIYRSERDDWILAMIASGLGFGFMPRSCVTHPGVVARPLVEPDFWREVSLVTVRGRPHAPAVGALLREAMRAEWFGAPALATERERARDGEVEAGSTKFPTRDLRQSGLSDPRTSS</sequence>
<dbReference type="KEGG" id="maqu:Maq22A_c08555"/>
<evidence type="ECO:0000313" key="8">
    <source>
        <dbReference type="Proteomes" id="UP000061432"/>
    </source>
</evidence>
<comment type="similarity">
    <text evidence="1">Belongs to the LysR transcriptional regulatory family.</text>
</comment>
<reference evidence="7 8" key="1">
    <citation type="journal article" date="2015" name="Genome Announc.">
        <title>Complete Genome Sequence of Methylobacterium aquaticum Strain 22A, Isolated from Racomitrium japonicum Moss.</title>
        <authorList>
            <person name="Tani A."/>
            <person name="Ogura Y."/>
            <person name="Hayashi T."/>
            <person name="Kimbara K."/>
        </authorList>
    </citation>
    <scope>NUCLEOTIDE SEQUENCE [LARGE SCALE GENOMIC DNA]</scope>
    <source>
        <strain evidence="7 8">MA-22A</strain>
    </source>
</reference>
<dbReference type="EMBL" id="AP014704">
    <property type="protein sequence ID" value="BAQ45018.1"/>
    <property type="molecule type" value="Genomic_DNA"/>
</dbReference>
<dbReference type="GO" id="GO:0003677">
    <property type="term" value="F:DNA binding"/>
    <property type="evidence" value="ECO:0007669"/>
    <property type="project" value="UniProtKB-KW"/>
</dbReference>
<reference evidence="8" key="2">
    <citation type="submission" date="2015-01" db="EMBL/GenBank/DDBJ databases">
        <title>Complete genome sequence of Methylobacterium aquaticum strain 22A.</title>
        <authorList>
            <person name="Tani A."/>
            <person name="Ogura Y."/>
            <person name="Hayashi T."/>
        </authorList>
    </citation>
    <scope>NUCLEOTIDE SEQUENCE [LARGE SCALE GENOMIC DNA]</scope>
    <source>
        <strain evidence="8">MA-22A</strain>
    </source>
</reference>
<keyword evidence="3" id="KW-0238">DNA-binding</keyword>
<dbReference type="Pfam" id="PF00126">
    <property type="entry name" value="HTH_1"/>
    <property type="match status" value="1"/>
</dbReference>
<organism evidence="7 8">
    <name type="scientific">Methylobacterium aquaticum</name>
    <dbReference type="NCBI Taxonomy" id="270351"/>
    <lineage>
        <taxon>Bacteria</taxon>
        <taxon>Pseudomonadati</taxon>
        <taxon>Pseudomonadota</taxon>
        <taxon>Alphaproteobacteria</taxon>
        <taxon>Hyphomicrobiales</taxon>
        <taxon>Methylobacteriaceae</taxon>
        <taxon>Methylobacterium</taxon>
    </lineage>
</organism>
<feature type="domain" description="HTH lysR-type" evidence="6">
    <location>
        <begin position="1"/>
        <end position="58"/>
    </location>
</feature>
<gene>
    <name evidence="7" type="primary">lysR</name>
    <name evidence="7" type="ORF">Maq22A_c08555</name>
</gene>
<dbReference type="STRING" id="270351.Maq22A_c08555"/>
<dbReference type="OrthoDB" id="7260751at2"/>
<evidence type="ECO:0000256" key="1">
    <source>
        <dbReference type="ARBA" id="ARBA00009437"/>
    </source>
</evidence>
<evidence type="ECO:0000313" key="7">
    <source>
        <dbReference type="EMBL" id="BAQ45018.1"/>
    </source>
</evidence>
<dbReference type="InterPro" id="IPR005119">
    <property type="entry name" value="LysR_subst-bd"/>
</dbReference>
<dbReference type="PROSITE" id="PS50931">
    <property type="entry name" value="HTH_LYSR"/>
    <property type="match status" value="1"/>
</dbReference>
<name>A0A0C6F9A1_9HYPH</name>
<dbReference type="InterPro" id="IPR036388">
    <property type="entry name" value="WH-like_DNA-bd_sf"/>
</dbReference>